<dbReference type="InterPro" id="IPR036291">
    <property type="entry name" value="NAD(P)-bd_dom_sf"/>
</dbReference>
<feature type="domain" description="RCK C-terminal" evidence="8">
    <location>
        <begin position="141"/>
        <end position="222"/>
    </location>
</feature>
<dbReference type="KEGG" id="mcad:Pan265_20710"/>
<keyword evidence="2" id="KW-0813">Transport</keyword>
<dbReference type="Gene3D" id="3.30.70.1450">
    <property type="entry name" value="Regulator of K+ conductance, C-terminal domain"/>
    <property type="match status" value="2"/>
</dbReference>
<evidence type="ECO:0000313" key="10">
    <source>
        <dbReference type="Proteomes" id="UP000320386"/>
    </source>
</evidence>
<dbReference type="InterPro" id="IPR006036">
    <property type="entry name" value="K_uptake_TrkA"/>
</dbReference>
<dbReference type="RefSeq" id="WP_145446379.1">
    <property type="nucleotide sequence ID" value="NZ_CP036280.1"/>
</dbReference>
<dbReference type="Gene3D" id="3.40.50.720">
    <property type="entry name" value="NAD(P)-binding Rossmann-like Domain"/>
    <property type="match status" value="2"/>
</dbReference>
<accession>A0A518BZ05</accession>
<name>A0A518BZ05_9BACT</name>
<organism evidence="9 10">
    <name type="scientific">Mucisphaera calidilacus</name>
    <dbReference type="NCBI Taxonomy" id="2527982"/>
    <lineage>
        <taxon>Bacteria</taxon>
        <taxon>Pseudomonadati</taxon>
        <taxon>Planctomycetota</taxon>
        <taxon>Phycisphaerae</taxon>
        <taxon>Phycisphaerales</taxon>
        <taxon>Phycisphaeraceae</taxon>
        <taxon>Mucisphaera</taxon>
    </lineage>
</organism>
<dbReference type="OrthoDB" id="9775180at2"/>
<keyword evidence="4" id="KW-0630">Potassium</keyword>
<sequence>MNIVICGAGEVGRYAAEVLTGRKHNVTLIDKSAEVLDELEDRLDTRMMVGTGTQADVQAQAGVATADLFIAATNIDEINLLAASIAKAVGARKTIARVHHSVYFEKRGLDYSRHLGIDHLVCPEHATAQAIASVVRAPGAMAVERFAHGEIEMQSLGVREDARAAGTMLRELKLPGAARLVSIEREGKAFVPTGDSTILAGDVVTIIGETGGMTPTRKLFDTSAGQRRSIIIMGGSSQAVWVCRELRNRRFSVRLFEPDRERAEELAEKLDWITVLNDDPIRSEALTEERVDLADAFVALTDDDENNILAAAQAKSLGAKTAIAVQQRATYLHLLRHVGIDRAFSPRANAVDELLRLIDTTPMRPIAQLAGDAASVFEIQIVNRATEVIGRPLSELTLPPSSLIVAVQRGDHVFVPGAQDVLEGGDTAVLVTPDEHEREIRKLFQV</sequence>
<dbReference type="PROSITE" id="PS51202">
    <property type="entry name" value="RCK_C"/>
    <property type="match status" value="2"/>
</dbReference>
<keyword evidence="5" id="KW-0520">NAD</keyword>
<dbReference type="NCBIfam" id="NF007039">
    <property type="entry name" value="PRK09496.3-2"/>
    <property type="match status" value="1"/>
</dbReference>
<proteinExistence type="predicted"/>
<dbReference type="Pfam" id="PF02080">
    <property type="entry name" value="TrkA_C"/>
    <property type="match status" value="2"/>
</dbReference>
<evidence type="ECO:0000256" key="4">
    <source>
        <dbReference type="ARBA" id="ARBA00022958"/>
    </source>
</evidence>
<evidence type="ECO:0000256" key="5">
    <source>
        <dbReference type="ARBA" id="ARBA00023027"/>
    </source>
</evidence>
<protein>
    <recommendedName>
        <fullName evidence="1">Trk system potassium uptake protein TrkA</fullName>
    </recommendedName>
</protein>
<dbReference type="GO" id="GO:0005886">
    <property type="term" value="C:plasma membrane"/>
    <property type="evidence" value="ECO:0007669"/>
    <property type="project" value="InterPro"/>
</dbReference>
<evidence type="ECO:0000256" key="2">
    <source>
        <dbReference type="ARBA" id="ARBA00022448"/>
    </source>
</evidence>
<feature type="domain" description="RCK C-terminal" evidence="8">
    <location>
        <begin position="364"/>
        <end position="446"/>
    </location>
</feature>
<dbReference type="InterPro" id="IPR006037">
    <property type="entry name" value="RCK_C"/>
</dbReference>
<evidence type="ECO:0000256" key="1">
    <source>
        <dbReference type="ARBA" id="ARBA00017378"/>
    </source>
</evidence>
<evidence type="ECO:0000256" key="3">
    <source>
        <dbReference type="ARBA" id="ARBA00022538"/>
    </source>
</evidence>
<feature type="domain" description="RCK N-terminal" evidence="7">
    <location>
        <begin position="1"/>
        <end position="121"/>
    </location>
</feature>
<dbReference type="AlphaFoldDB" id="A0A518BZ05"/>
<dbReference type="InterPro" id="IPR036721">
    <property type="entry name" value="RCK_C_sf"/>
</dbReference>
<dbReference type="PROSITE" id="PS51201">
    <property type="entry name" value="RCK_N"/>
    <property type="match status" value="2"/>
</dbReference>
<keyword evidence="6" id="KW-0406">Ion transport</keyword>
<dbReference type="PANTHER" id="PTHR43833">
    <property type="entry name" value="POTASSIUM CHANNEL PROTEIN 2-RELATED-RELATED"/>
    <property type="match status" value="1"/>
</dbReference>
<dbReference type="GO" id="GO:0015079">
    <property type="term" value="F:potassium ion transmembrane transporter activity"/>
    <property type="evidence" value="ECO:0007669"/>
    <property type="project" value="InterPro"/>
</dbReference>
<dbReference type="SUPFAM" id="SSF51735">
    <property type="entry name" value="NAD(P)-binding Rossmann-fold domains"/>
    <property type="match status" value="2"/>
</dbReference>
<dbReference type="NCBIfam" id="NF007031">
    <property type="entry name" value="PRK09496.1-2"/>
    <property type="match status" value="1"/>
</dbReference>
<evidence type="ECO:0000259" key="7">
    <source>
        <dbReference type="PROSITE" id="PS51201"/>
    </source>
</evidence>
<dbReference type="PRINTS" id="PR00335">
    <property type="entry name" value="KUPTAKETRKA"/>
</dbReference>
<evidence type="ECO:0000313" key="9">
    <source>
        <dbReference type="EMBL" id="QDU72207.1"/>
    </source>
</evidence>
<dbReference type="Proteomes" id="UP000320386">
    <property type="component" value="Chromosome"/>
</dbReference>
<evidence type="ECO:0000259" key="8">
    <source>
        <dbReference type="PROSITE" id="PS51202"/>
    </source>
</evidence>
<reference evidence="9 10" key="1">
    <citation type="submission" date="2019-02" db="EMBL/GenBank/DDBJ databases">
        <title>Deep-cultivation of Planctomycetes and their phenomic and genomic characterization uncovers novel biology.</title>
        <authorList>
            <person name="Wiegand S."/>
            <person name="Jogler M."/>
            <person name="Boedeker C."/>
            <person name="Pinto D."/>
            <person name="Vollmers J."/>
            <person name="Rivas-Marin E."/>
            <person name="Kohn T."/>
            <person name="Peeters S.H."/>
            <person name="Heuer A."/>
            <person name="Rast P."/>
            <person name="Oberbeckmann S."/>
            <person name="Bunk B."/>
            <person name="Jeske O."/>
            <person name="Meyerdierks A."/>
            <person name="Storesund J.E."/>
            <person name="Kallscheuer N."/>
            <person name="Luecker S."/>
            <person name="Lage O.M."/>
            <person name="Pohl T."/>
            <person name="Merkel B.J."/>
            <person name="Hornburger P."/>
            <person name="Mueller R.-W."/>
            <person name="Bruemmer F."/>
            <person name="Labrenz M."/>
            <person name="Spormann A.M."/>
            <person name="Op den Camp H."/>
            <person name="Overmann J."/>
            <person name="Amann R."/>
            <person name="Jetten M.S.M."/>
            <person name="Mascher T."/>
            <person name="Medema M.H."/>
            <person name="Devos D.P."/>
            <person name="Kaster A.-K."/>
            <person name="Ovreas L."/>
            <person name="Rohde M."/>
            <person name="Galperin M.Y."/>
            <person name="Jogler C."/>
        </authorList>
    </citation>
    <scope>NUCLEOTIDE SEQUENCE [LARGE SCALE GENOMIC DNA]</scope>
    <source>
        <strain evidence="9 10">Pan265</strain>
    </source>
</reference>
<feature type="domain" description="RCK N-terminal" evidence="7">
    <location>
        <begin position="227"/>
        <end position="344"/>
    </location>
</feature>
<gene>
    <name evidence="9" type="primary">trkA</name>
    <name evidence="9" type="ORF">Pan265_20710</name>
</gene>
<dbReference type="Pfam" id="PF02254">
    <property type="entry name" value="TrkA_N"/>
    <property type="match status" value="2"/>
</dbReference>
<dbReference type="EMBL" id="CP036280">
    <property type="protein sequence ID" value="QDU72207.1"/>
    <property type="molecule type" value="Genomic_DNA"/>
</dbReference>
<dbReference type="InterPro" id="IPR003148">
    <property type="entry name" value="RCK_N"/>
</dbReference>
<dbReference type="SUPFAM" id="SSF116726">
    <property type="entry name" value="TrkA C-terminal domain-like"/>
    <property type="match status" value="2"/>
</dbReference>
<keyword evidence="10" id="KW-1185">Reference proteome</keyword>
<keyword evidence="3" id="KW-0633">Potassium transport</keyword>
<dbReference type="PANTHER" id="PTHR43833:SF5">
    <property type="entry name" value="TRK SYSTEM POTASSIUM UPTAKE PROTEIN TRKA"/>
    <property type="match status" value="1"/>
</dbReference>
<evidence type="ECO:0000256" key="6">
    <source>
        <dbReference type="ARBA" id="ARBA00023065"/>
    </source>
</evidence>
<dbReference type="InterPro" id="IPR050721">
    <property type="entry name" value="Trk_Ktr_HKT_K-transport"/>
</dbReference>